<proteinExistence type="predicted"/>
<keyword evidence="3" id="KW-1185">Reference proteome</keyword>
<dbReference type="AlphaFoldDB" id="A0AAD5TB61"/>
<evidence type="ECO:0000256" key="1">
    <source>
        <dbReference type="SAM" id="MobiDB-lite"/>
    </source>
</evidence>
<dbReference type="Proteomes" id="UP001212152">
    <property type="component" value="Unassembled WGS sequence"/>
</dbReference>
<sequence length="205" mass="23425">MAPPEAFDRQFREIVSASSGLSWKEMATQFKKERNALPTVNKQNAEERRTAERLDYFLSRKNVFMEIKDQLWSERKRVLDLVNCQSETSRIQSQTAATVASEVFNRKRTASPAADAPKDKRQNTSELPAELDAKDDSDDNTFVIESEAEDSMMYEGVNLSRWVRQAQGHLLSLCKKGQAPRWKKQDIADVLCVQHVLEISAVQFV</sequence>
<accession>A0AAD5TB61</accession>
<organism evidence="2 3">
    <name type="scientific">Geranomyces variabilis</name>
    <dbReference type="NCBI Taxonomy" id="109894"/>
    <lineage>
        <taxon>Eukaryota</taxon>
        <taxon>Fungi</taxon>
        <taxon>Fungi incertae sedis</taxon>
        <taxon>Chytridiomycota</taxon>
        <taxon>Chytridiomycota incertae sedis</taxon>
        <taxon>Chytridiomycetes</taxon>
        <taxon>Spizellomycetales</taxon>
        <taxon>Powellomycetaceae</taxon>
        <taxon>Geranomyces</taxon>
    </lineage>
</organism>
<reference evidence="2" key="1">
    <citation type="submission" date="2020-05" db="EMBL/GenBank/DDBJ databases">
        <title>Phylogenomic resolution of chytrid fungi.</title>
        <authorList>
            <person name="Stajich J.E."/>
            <person name="Amses K."/>
            <person name="Simmons R."/>
            <person name="Seto K."/>
            <person name="Myers J."/>
            <person name="Bonds A."/>
            <person name="Quandt C.A."/>
            <person name="Barry K."/>
            <person name="Liu P."/>
            <person name="Grigoriev I."/>
            <person name="Longcore J.E."/>
            <person name="James T.Y."/>
        </authorList>
    </citation>
    <scope>NUCLEOTIDE SEQUENCE</scope>
    <source>
        <strain evidence="2">JEL0379</strain>
    </source>
</reference>
<name>A0AAD5TB61_9FUNG</name>
<evidence type="ECO:0000313" key="3">
    <source>
        <dbReference type="Proteomes" id="UP001212152"/>
    </source>
</evidence>
<dbReference type="EMBL" id="JADGJQ010000130">
    <property type="protein sequence ID" value="KAJ3167839.1"/>
    <property type="molecule type" value="Genomic_DNA"/>
</dbReference>
<gene>
    <name evidence="2" type="ORF">HDU87_001432</name>
</gene>
<feature type="region of interest" description="Disordered" evidence="1">
    <location>
        <begin position="106"/>
        <end position="137"/>
    </location>
</feature>
<evidence type="ECO:0000313" key="2">
    <source>
        <dbReference type="EMBL" id="KAJ3167839.1"/>
    </source>
</evidence>
<protein>
    <submittedName>
        <fullName evidence="2">Uncharacterized protein</fullName>
    </submittedName>
</protein>
<comment type="caution">
    <text evidence="2">The sequence shown here is derived from an EMBL/GenBank/DDBJ whole genome shotgun (WGS) entry which is preliminary data.</text>
</comment>